<evidence type="ECO:0000313" key="9">
    <source>
        <dbReference type="Proteomes" id="UP001175227"/>
    </source>
</evidence>
<dbReference type="SUPFAM" id="SSF57850">
    <property type="entry name" value="RING/U-box"/>
    <property type="match status" value="1"/>
</dbReference>
<accession>A0AA39NXF9</accession>
<dbReference type="EMBL" id="JAUEPR010000033">
    <property type="protein sequence ID" value="KAK0473480.1"/>
    <property type="molecule type" value="Genomic_DNA"/>
</dbReference>
<proteinExistence type="predicted"/>
<sequence>MVRNHDKPDKSDTDIKMNDTTRVSTNAAGSRSASNMTRTAGVKRKRKESDQTAPDVIEISSDEEASADKSKSTDIEDLEMLVKLLTKETGDAKRAQEQAERRAERYHKALQVVGDAAIEAKDQAEQQVAKYKHEIKEHKDQMAKLKATLDSVEEDTQCEICNLPLWYPYILPDCGHLFCERCIHNWLDTIMKAHRGQSNTQFFWSRPIAIPPEVTRGMAHPLIEYRTVLSLFDKVRKAVEGPTFSCPQCRKEVKNRPVQVYAMKSITEKMASTRGENMPPNPVPLFAGRYCHWDEFFPFHYILNPRN</sequence>
<keyword evidence="2 4" id="KW-0863">Zinc-finger</keyword>
<keyword evidence="1" id="KW-0479">Metal-binding</keyword>
<gene>
    <name evidence="8" type="ORF">IW261DRAFT_1569894</name>
</gene>
<feature type="compositionally biased region" description="Basic and acidic residues" evidence="6">
    <location>
        <begin position="1"/>
        <end position="19"/>
    </location>
</feature>
<dbReference type="InterPro" id="IPR018957">
    <property type="entry name" value="Znf_C3HC4_RING-type"/>
</dbReference>
<feature type="region of interest" description="Disordered" evidence="6">
    <location>
        <begin position="1"/>
        <end position="73"/>
    </location>
</feature>
<name>A0AA39NXF9_9AGAR</name>
<dbReference type="InterPro" id="IPR001841">
    <property type="entry name" value="Znf_RING"/>
</dbReference>
<comment type="caution">
    <text evidence="8">The sequence shown here is derived from an EMBL/GenBank/DDBJ whole genome shotgun (WGS) entry which is preliminary data.</text>
</comment>
<evidence type="ECO:0000256" key="5">
    <source>
        <dbReference type="SAM" id="Coils"/>
    </source>
</evidence>
<keyword evidence="5" id="KW-0175">Coiled coil</keyword>
<evidence type="ECO:0000256" key="2">
    <source>
        <dbReference type="ARBA" id="ARBA00022771"/>
    </source>
</evidence>
<feature type="domain" description="RING-type" evidence="7">
    <location>
        <begin position="158"/>
        <end position="250"/>
    </location>
</feature>
<dbReference type="SMART" id="SM00184">
    <property type="entry name" value="RING"/>
    <property type="match status" value="1"/>
</dbReference>
<dbReference type="Proteomes" id="UP001175227">
    <property type="component" value="Unassembled WGS sequence"/>
</dbReference>
<dbReference type="CDD" id="cd16449">
    <property type="entry name" value="RING-HC"/>
    <property type="match status" value="1"/>
</dbReference>
<reference evidence="8" key="1">
    <citation type="submission" date="2023-06" db="EMBL/GenBank/DDBJ databases">
        <authorList>
            <consortium name="Lawrence Berkeley National Laboratory"/>
            <person name="Ahrendt S."/>
            <person name="Sahu N."/>
            <person name="Indic B."/>
            <person name="Wong-Bajracharya J."/>
            <person name="Merenyi Z."/>
            <person name="Ke H.-M."/>
            <person name="Monk M."/>
            <person name="Kocsube S."/>
            <person name="Drula E."/>
            <person name="Lipzen A."/>
            <person name="Balint B."/>
            <person name="Henrissat B."/>
            <person name="Andreopoulos B."/>
            <person name="Martin F.M."/>
            <person name="Harder C.B."/>
            <person name="Rigling D."/>
            <person name="Ford K.L."/>
            <person name="Foster G.D."/>
            <person name="Pangilinan J."/>
            <person name="Papanicolaou A."/>
            <person name="Barry K."/>
            <person name="LaButti K."/>
            <person name="Viragh M."/>
            <person name="Koriabine M."/>
            <person name="Yan M."/>
            <person name="Riley R."/>
            <person name="Champramary S."/>
            <person name="Plett K.L."/>
            <person name="Tsai I.J."/>
            <person name="Slot J."/>
            <person name="Sipos G."/>
            <person name="Plett J."/>
            <person name="Nagy L.G."/>
            <person name="Grigoriev I.V."/>
        </authorList>
    </citation>
    <scope>NUCLEOTIDE SEQUENCE</scope>
    <source>
        <strain evidence="8">ICMP 16352</strain>
    </source>
</reference>
<evidence type="ECO:0000259" key="7">
    <source>
        <dbReference type="PROSITE" id="PS50089"/>
    </source>
</evidence>
<dbReference type="GO" id="GO:0008270">
    <property type="term" value="F:zinc ion binding"/>
    <property type="evidence" value="ECO:0007669"/>
    <property type="project" value="UniProtKB-KW"/>
</dbReference>
<evidence type="ECO:0000256" key="3">
    <source>
        <dbReference type="ARBA" id="ARBA00022833"/>
    </source>
</evidence>
<dbReference type="InterPro" id="IPR017907">
    <property type="entry name" value="Znf_RING_CS"/>
</dbReference>
<dbReference type="PROSITE" id="PS50089">
    <property type="entry name" value="ZF_RING_2"/>
    <property type="match status" value="1"/>
</dbReference>
<feature type="coiled-coil region" evidence="5">
    <location>
        <begin position="114"/>
        <end position="155"/>
    </location>
</feature>
<dbReference type="AlphaFoldDB" id="A0AA39NXF9"/>
<dbReference type="Pfam" id="PF00097">
    <property type="entry name" value="zf-C3HC4"/>
    <property type="match status" value="1"/>
</dbReference>
<dbReference type="PROSITE" id="PS00518">
    <property type="entry name" value="ZF_RING_1"/>
    <property type="match status" value="1"/>
</dbReference>
<evidence type="ECO:0000313" key="8">
    <source>
        <dbReference type="EMBL" id="KAK0473480.1"/>
    </source>
</evidence>
<dbReference type="InterPro" id="IPR013083">
    <property type="entry name" value="Znf_RING/FYVE/PHD"/>
</dbReference>
<evidence type="ECO:0000256" key="6">
    <source>
        <dbReference type="SAM" id="MobiDB-lite"/>
    </source>
</evidence>
<keyword evidence="3" id="KW-0862">Zinc</keyword>
<dbReference type="Gene3D" id="3.30.40.10">
    <property type="entry name" value="Zinc/RING finger domain, C3HC4 (zinc finger)"/>
    <property type="match status" value="1"/>
</dbReference>
<evidence type="ECO:0000256" key="4">
    <source>
        <dbReference type="PROSITE-ProRule" id="PRU00175"/>
    </source>
</evidence>
<protein>
    <recommendedName>
        <fullName evidence="7">RING-type domain-containing protein</fullName>
    </recommendedName>
</protein>
<evidence type="ECO:0000256" key="1">
    <source>
        <dbReference type="ARBA" id="ARBA00022723"/>
    </source>
</evidence>
<keyword evidence="9" id="KW-1185">Reference proteome</keyword>
<organism evidence="8 9">
    <name type="scientific">Armillaria novae-zelandiae</name>
    <dbReference type="NCBI Taxonomy" id="153914"/>
    <lineage>
        <taxon>Eukaryota</taxon>
        <taxon>Fungi</taxon>
        <taxon>Dikarya</taxon>
        <taxon>Basidiomycota</taxon>
        <taxon>Agaricomycotina</taxon>
        <taxon>Agaricomycetes</taxon>
        <taxon>Agaricomycetidae</taxon>
        <taxon>Agaricales</taxon>
        <taxon>Marasmiineae</taxon>
        <taxon>Physalacriaceae</taxon>
        <taxon>Armillaria</taxon>
    </lineage>
</organism>
<feature type="compositionally biased region" description="Polar residues" evidence="6">
    <location>
        <begin position="20"/>
        <end position="38"/>
    </location>
</feature>